<dbReference type="OrthoDB" id="1880088at2759"/>
<organism evidence="3 4">
    <name type="scientific">Kingdonia uniflora</name>
    <dbReference type="NCBI Taxonomy" id="39325"/>
    <lineage>
        <taxon>Eukaryota</taxon>
        <taxon>Viridiplantae</taxon>
        <taxon>Streptophyta</taxon>
        <taxon>Embryophyta</taxon>
        <taxon>Tracheophyta</taxon>
        <taxon>Spermatophyta</taxon>
        <taxon>Magnoliopsida</taxon>
        <taxon>Ranunculales</taxon>
        <taxon>Circaeasteraceae</taxon>
        <taxon>Kingdonia</taxon>
    </lineage>
</organism>
<protein>
    <recommendedName>
        <fullName evidence="2">RIN4 pathogenic type III effector avirulence factor Avr cleavage site domain-containing protein</fullName>
    </recommendedName>
</protein>
<dbReference type="GO" id="GO:0016020">
    <property type="term" value="C:membrane"/>
    <property type="evidence" value="ECO:0007669"/>
    <property type="project" value="InterPro"/>
</dbReference>
<dbReference type="GO" id="GO:0003830">
    <property type="term" value="F:beta-1,4-mannosylglycoprotein 4-beta-N-acetylglucosaminyltransferase activity"/>
    <property type="evidence" value="ECO:0007669"/>
    <property type="project" value="InterPro"/>
</dbReference>
<accession>A0A7J7LH16</accession>
<feature type="compositionally biased region" description="Low complexity" evidence="1">
    <location>
        <begin position="105"/>
        <end position="116"/>
    </location>
</feature>
<reference evidence="3 4" key="1">
    <citation type="journal article" date="2020" name="IScience">
        <title>Genome Sequencing of the Endangered Kingdonia uniflora (Circaeasteraceae, Ranunculales) Reveals Potential Mechanisms of Evolutionary Specialization.</title>
        <authorList>
            <person name="Sun Y."/>
            <person name="Deng T."/>
            <person name="Zhang A."/>
            <person name="Moore M.J."/>
            <person name="Landis J.B."/>
            <person name="Lin N."/>
            <person name="Zhang H."/>
            <person name="Zhang X."/>
            <person name="Huang J."/>
            <person name="Zhang X."/>
            <person name="Sun H."/>
            <person name="Wang H."/>
        </authorList>
    </citation>
    <scope>NUCLEOTIDE SEQUENCE [LARGE SCALE GENOMIC DNA]</scope>
    <source>
        <strain evidence="3">TB1705</strain>
        <tissue evidence="3">Leaf</tissue>
    </source>
</reference>
<dbReference type="EMBL" id="JACGCM010002298">
    <property type="protein sequence ID" value="KAF6141804.1"/>
    <property type="molecule type" value="Genomic_DNA"/>
</dbReference>
<evidence type="ECO:0000256" key="1">
    <source>
        <dbReference type="SAM" id="MobiDB-lite"/>
    </source>
</evidence>
<dbReference type="Pfam" id="PF04724">
    <property type="entry name" value="Glyco_transf_17"/>
    <property type="match status" value="1"/>
</dbReference>
<evidence type="ECO:0000259" key="2">
    <source>
        <dbReference type="Pfam" id="PF05627"/>
    </source>
</evidence>
<evidence type="ECO:0000313" key="4">
    <source>
        <dbReference type="Proteomes" id="UP000541444"/>
    </source>
</evidence>
<gene>
    <name evidence="3" type="ORF">GIB67_036195</name>
</gene>
<feature type="domain" description="RIN4 pathogenic type III effector avirulence factor Avr cleavage site" evidence="2">
    <location>
        <begin position="53"/>
        <end position="83"/>
    </location>
</feature>
<comment type="caution">
    <text evidence="3">The sequence shown here is derived from an EMBL/GenBank/DDBJ whole genome shotgun (WGS) entry which is preliminary data.</text>
</comment>
<dbReference type="Pfam" id="PF05627">
    <property type="entry name" value="AvrRpt-cleavage"/>
    <property type="match status" value="1"/>
</dbReference>
<proteinExistence type="predicted"/>
<name>A0A7J7LH16_9MAGN</name>
<dbReference type="Proteomes" id="UP000541444">
    <property type="component" value="Unassembled WGS sequence"/>
</dbReference>
<dbReference type="AlphaFoldDB" id="A0A7J7LH16"/>
<dbReference type="InterPro" id="IPR008700">
    <property type="entry name" value="TypeIII_avirulence_cleave"/>
</dbReference>
<feature type="region of interest" description="Disordered" evidence="1">
    <location>
        <begin position="84"/>
        <end position="121"/>
    </location>
</feature>
<dbReference type="InterPro" id="IPR006813">
    <property type="entry name" value="Glyco_trans_17"/>
</dbReference>
<evidence type="ECO:0000313" key="3">
    <source>
        <dbReference type="EMBL" id="KAF6141804.1"/>
    </source>
</evidence>
<dbReference type="PANTHER" id="PTHR33882:SF2">
    <property type="entry name" value="EXPRESSED PROTEIN"/>
    <property type="match status" value="1"/>
</dbReference>
<sequence>MFTGLRKPLVFAGHRDQFKFIEPQLTYGTIAGRFKKGENPFVEKAYQGKNGSWMSVPQFGDWDQKGNMLDYSLDFSKIREMRKHNKRDISRTSIGNDEELIPQRNNNNNINNNNNNDGGGRRKLEEEKLHYKQGFDEETQRRCGGIGC</sequence>
<dbReference type="PANTHER" id="PTHR33882">
    <property type="entry name" value="PATHOGENIC TYPE III EFFECTOR AVIRULENCE FACTOR AVR AVRRPT-CLEAVAGE: CLEAVAGE SITE PROTEIN"/>
    <property type="match status" value="1"/>
</dbReference>
<keyword evidence="4" id="KW-1185">Reference proteome</keyword>